<dbReference type="GO" id="GO:0016788">
    <property type="term" value="F:hydrolase activity, acting on ester bonds"/>
    <property type="evidence" value="ECO:0007669"/>
    <property type="project" value="UniProtKB-ARBA"/>
</dbReference>
<reference evidence="1 2" key="1">
    <citation type="submission" date="2016-10" db="EMBL/GenBank/DDBJ databases">
        <authorList>
            <person name="de Groot N.N."/>
        </authorList>
    </citation>
    <scope>NUCLEOTIDE SEQUENCE [LARGE SCALE GENOMIC DNA]</scope>
    <source>
        <strain evidence="1 2">DSM 26130</strain>
    </source>
</reference>
<dbReference type="EMBL" id="FOLQ01000005">
    <property type="protein sequence ID" value="SFD47383.1"/>
    <property type="molecule type" value="Genomic_DNA"/>
</dbReference>
<dbReference type="OrthoDB" id="9860041at2"/>
<organism evidence="1 2">
    <name type="scientific">Spirosoma endophyticum</name>
    <dbReference type="NCBI Taxonomy" id="662367"/>
    <lineage>
        <taxon>Bacteria</taxon>
        <taxon>Pseudomonadati</taxon>
        <taxon>Bacteroidota</taxon>
        <taxon>Cytophagia</taxon>
        <taxon>Cytophagales</taxon>
        <taxon>Cytophagaceae</taxon>
        <taxon>Spirosoma</taxon>
    </lineage>
</organism>
<sequence>MDLNQINSEIDAVIKDSPPKNISTSRFRTLLKSMTSYIQATSTTVLQANNFKPLAIWNGTKLKLQNPDGSYTPEVDLVGPAGPGLGLVDVDASASSILAQSMTDQIVSATVAEKITPGVVPHTAVVGIYSTYGNGRKGYMTQAKMLSNKLISRLGIYIGGAAVSGGTATAFSGQLLVKVFLNNALVDTVTVSNATLNTKVAFTSVANAELLVNLNKTIYARTNDLLTVAYEHTGPEFLALFYNSAAVDAAKELGANMHTDWTVDYVGSLTAKPTFSSNNTSFYVALKTYSVVKLDQNVATLPLTTSAVAAMSLVDKTNYIFAPRVANDANIVYNSSNSFRRKAQAVFLKGLTVKNFNAITIPLVRNLVDETFFTDGITVKVFLRSDVAITKVIPFSDLAYYNTLTRTDTADKFDYTLILDTPLVLNPGDILYVGWECNALTDKTGSLFKFNTASDATEFSRNYNSFSDVAGAVSALSAMPVLPASNIYYLRVSLGYATSKLPVDPVVSTNLATLNSAVALNTSFISAVSLIDKTNYSLAARVTNDAAVVWSAGQSYRGKGMATWFKGLTAKNFNAITIPLVRNLFDEQFFTDGVTVKIFLRTDIAITKVIPFSELAYYNTLGRTDTADKFDYTLILDTPLVLNPGDTLYIGWECIAATDKLGSLFKFNTASDATEFSRNYNSFSNVAGAISGLIAMPGLPASTPFYIRVSLGYASAPSAIKGDYALVAPKKVYTVCNDLVAASKGYNRNMSAAVYLDHMLTGLTTEVDAKFDATKSDKLVFTSKIVTTDANDSTQFNEGLTVKTYDVSVAMIGNEVKKKTATIKHISTLASANKAAFPKVLCLGDSITWGELAGINGSTSEADVYWLLAQQLLDMDRVDNGLVAGQLQSLFVGQVVAKTRTYSYNGSSRTIKGFAEGRRGWKLTDYLGQTATGQSAANPFYNAAVAGNAKFSLLTWLNKYRTLANDGVTRLVVGSTAGTSVTDVNAYDVCVPTHIVVNLGANDNDPVNYVQGINDLKAAIKAEYAANGWGVVNIAVVLPDYNGTFFPSKYPAFGESAAFWKSTNNHAARWQMMKNYVDTVLAADTEDADRVHLLPFYWVQPTAWSVAYRSASLPDAMTTERRFDSRIEVDYGWVPFVHPNGIAHWNFAYQLYSWLKYTHTL</sequence>
<dbReference type="STRING" id="662367.SAMN05216167_105153"/>
<protein>
    <submittedName>
        <fullName evidence="1">Uncharacterized protein</fullName>
    </submittedName>
</protein>
<dbReference type="InterPro" id="IPR036514">
    <property type="entry name" value="SGNH_hydro_sf"/>
</dbReference>
<name>A0A1I1SU07_9BACT</name>
<keyword evidence="2" id="KW-1185">Reference proteome</keyword>
<evidence type="ECO:0000313" key="2">
    <source>
        <dbReference type="Proteomes" id="UP000198598"/>
    </source>
</evidence>
<dbReference type="Proteomes" id="UP000198598">
    <property type="component" value="Unassembled WGS sequence"/>
</dbReference>
<dbReference type="Gene3D" id="3.40.50.1110">
    <property type="entry name" value="SGNH hydrolase"/>
    <property type="match status" value="1"/>
</dbReference>
<proteinExistence type="predicted"/>
<evidence type="ECO:0000313" key="1">
    <source>
        <dbReference type="EMBL" id="SFD47383.1"/>
    </source>
</evidence>
<dbReference type="AlphaFoldDB" id="A0A1I1SU07"/>
<gene>
    <name evidence="1" type="ORF">SAMN05216167_105153</name>
</gene>
<accession>A0A1I1SU07</accession>
<dbReference type="RefSeq" id="WP_093827548.1">
    <property type="nucleotide sequence ID" value="NZ_FOLQ01000005.1"/>
</dbReference>